<feature type="compositionally biased region" description="Basic residues" evidence="2">
    <location>
        <begin position="363"/>
        <end position="374"/>
    </location>
</feature>
<evidence type="ECO:0000313" key="5">
    <source>
        <dbReference type="EMBL" id="KAB5514478.1"/>
    </source>
</evidence>
<feature type="region of interest" description="Disordered" evidence="2">
    <location>
        <begin position="349"/>
        <end position="378"/>
    </location>
</feature>
<dbReference type="SMART" id="SM00184">
    <property type="entry name" value="RING"/>
    <property type="match status" value="1"/>
</dbReference>
<keyword evidence="3" id="KW-0472">Membrane</keyword>
<evidence type="ECO:0000313" key="6">
    <source>
        <dbReference type="Proteomes" id="UP000326939"/>
    </source>
</evidence>
<keyword evidence="6" id="KW-1185">Reference proteome</keyword>
<organism evidence="5 6">
    <name type="scientific">Salix brachista</name>
    <dbReference type="NCBI Taxonomy" id="2182728"/>
    <lineage>
        <taxon>Eukaryota</taxon>
        <taxon>Viridiplantae</taxon>
        <taxon>Streptophyta</taxon>
        <taxon>Embryophyta</taxon>
        <taxon>Tracheophyta</taxon>
        <taxon>Spermatophyta</taxon>
        <taxon>Magnoliopsida</taxon>
        <taxon>eudicotyledons</taxon>
        <taxon>Gunneridae</taxon>
        <taxon>Pentapetalae</taxon>
        <taxon>rosids</taxon>
        <taxon>fabids</taxon>
        <taxon>Malpighiales</taxon>
        <taxon>Salicaceae</taxon>
        <taxon>Saliceae</taxon>
        <taxon>Salix</taxon>
    </lineage>
</organism>
<dbReference type="Proteomes" id="UP000326939">
    <property type="component" value="Chromosome 18"/>
</dbReference>
<evidence type="ECO:0000256" key="1">
    <source>
        <dbReference type="PROSITE-ProRule" id="PRU00175"/>
    </source>
</evidence>
<keyword evidence="3" id="KW-1133">Transmembrane helix</keyword>
<dbReference type="PROSITE" id="PS50089">
    <property type="entry name" value="ZF_RING_2"/>
    <property type="match status" value="1"/>
</dbReference>
<feature type="compositionally biased region" description="Low complexity" evidence="2">
    <location>
        <begin position="197"/>
        <end position="206"/>
    </location>
</feature>
<dbReference type="Gene3D" id="3.30.40.10">
    <property type="entry name" value="Zinc/RING finger domain, C3HC4 (zinc finger)"/>
    <property type="match status" value="1"/>
</dbReference>
<dbReference type="InterPro" id="IPR001841">
    <property type="entry name" value="Znf_RING"/>
</dbReference>
<evidence type="ECO:0000256" key="2">
    <source>
        <dbReference type="SAM" id="MobiDB-lite"/>
    </source>
</evidence>
<feature type="compositionally biased region" description="Polar residues" evidence="2">
    <location>
        <begin position="279"/>
        <end position="290"/>
    </location>
</feature>
<dbReference type="EMBL" id="VDCV01000018">
    <property type="protein sequence ID" value="KAB5514478.1"/>
    <property type="molecule type" value="Genomic_DNA"/>
</dbReference>
<feature type="region of interest" description="Disordered" evidence="2">
    <location>
        <begin position="193"/>
        <end position="332"/>
    </location>
</feature>
<feature type="compositionally biased region" description="Basic and acidic residues" evidence="2">
    <location>
        <begin position="207"/>
        <end position="217"/>
    </location>
</feature>
<dbReference type="GO" id="GO:0008270">
    <property type="term" value="F:zinc ion binding"/>
    <property type="evidence" value="ECO:0007669"/>
    <property type="project" value="UniProtKB-KW"/>
</dbReference>
<dbReference type="InterPro" id="IPR013083">
    <property type="entry name" value="Znf_RING/FYVE/PHD"/>
</dbReference>
<evidence type="ECO:0000259" key="4">
    <source>
        <dbReference type="PROSITE" id="PS50089"/>
    </source>
</evidence>
<feature type="domain" description="RING-type" evidence="4">
    <location>
        <begin position="455"/>
        <end position="519"/>
    </location>
</feature>
<dbReference type="PANTHER" id="PTHR31150">
    <property type="entry name" value="EXPRESSED PROTEIN"/>
    <property type="match status" value="1"/>
</dbReference>
<feature type="compositionally biased region" description="Polar residues" evidence="2">
    <location>
        <begin position="218"/>
        <end position="229"/>
    </location>
</feature>
<protein>
    <recommendedName>
        <fullName evidence="4">RING-type domain-containing protein</fullName>
    </recommendedName>
</protein>
<gene>
    <name evidence="5" type="ORF">DKX38_028384</name>
</gene>
<feature type="transmembrane region" description="Helical" evidence="3">
    <location>
        <begin position="391"/>
        <end position="417"/>
    </location>
</feature>
<sequence>MNPIFRFFLTMDITHDVRTCAAYLNYDCVPTGAFLGVNGGGKARYVNRDSQNCSQYRGTDSKLFRCRASSFPDENQGKLYRMSSDNATEARTPDEVGVQNENIKAAETSQTESTSYSVAAMAKGSSSLKVQPGIVQFCPQVLGKPGRAHQLTQSYKYSAKAVDNNENPMRPVKKSGAKSLLASGQVLWVNAKTKAPKYSSESSSSEWKVKEEKEPSKDPSNLSSNSRPSDQVHGAQPSQKSKCSADAVKKSRNQIQAVKKIGGRIPSTPKQEKQKQETSKGPSNLLTKTSSCDHARRGQPGQRSKCSAEAVENRRNQLPATPRQVWQVKRETLSSQGKGEISSKILQVKKKTSTLSSRTSSSHAKRQRHHRRQRSLSPEHHIKWNGMYEGFLLIFSLVSMQTILIIEYVSFFFPLYYNILSFYANTSCRLITWNKHLTRGFRLHIAVLVKLGHSCFLCKNDLAHSPLLTEEEEEEEEELESDKLPDVAVLPCGHAFHTLCLEQVISEYELKDPSCFICTSLQ</sequence>
<accession>A0A5N5J5J0</accession>
<evidence type="ECO:0000256" key="3">
    <source>
        <dbReference type="SAM" id="Phobius"/>
    </source>
</evidence>
<dbReference type="SUPFAM" id="SSF57850">
    <property type="entry name" value="RING/U-box"/>
    <property type="match status" value="1"/>
</dbReference>
<keyword evidence="3" id="KW-0812">Transmembrane</keyword>
<feature type="compositionally biased region" description="Low complexity" evidence="2">
    <location>
        <begin position="353"/>
        <end position="362"/>
    </location>
</feature>
<reference evidence="6" key="1">
    <citation type="journal article" date="2019" name="Gigascience">
        <title>De novo genome assembly of the endangered Acer yangbiense, a plant species with extremely small populations endemic to Yunnan Province, China.</title>
        <authorList>
            <person name="Yang J."/>
            <person name="Wariss H.M."/>
            <person name="Tao L."/>
            <person name="Zhang R."/>
            <person name="Yun Q."/>
            <person name="Hollingsworth P."/>
            <person name="Dao Z."/>
            <person name="Luo G."/>
            <person name="Guo H."/>
            <person name="Ma Y."/>
            <person name="Sun W."/>
        </authorList>
    </citation>
    <scope>NUCLEOTIDE SEQUENCE [LARGE SCALE GENOMIC DNA]</scope>
    <source>
        <strain evidence="6">cv. br00</strain>
    </source>
</reference>
<name>A0A5N5J5J0_9ROSI</name>
<keyword evidence="1" id="KW-0479">Metal-binding</keyword>
<keyword evidence="1" id="KW-0862">Zinc</keyword>
<proteinExistence type="predicted"/>
<dbReference type="PANTHER" id="PTHR31150:SF6">
    <property type="entry name" value="ZINC ION BINDING PROTEIN"/>
    <property type="match status" value="1"/>
</dbReference>
<dbReference type="AlphaFoldDB" id="A0A5N5J5J0"/>
<comment type="caution">
    <text evidence="5">The sequence shown here is derived from an EMBL/GenBank/DDBJ whole genome shotgun (WGS) entry which is preliminary data.</text>
</comment>
<keyword evidence="1" id="KW-0863">Zinc-finger</keyword>